<keyword evidence="5 6" id="KW-0472">Membrane</keyword>
<evidence type="ECO:0000256" key="1">
    <source>
        <dbReference type="ARBA" id="ARBA00004141"/>
    </source>
</evidence>
<accession>A0A430FWF5</accession>
<evidence type="ECO:0000313" key="8">
    <source>
        <dbReference type="Proteomes" id="UP000287470"/>
    </source>
</evidence>
<reference evidence="7 8" key="1">
    <citation type="submission" date="2018-09" db="EMBL/GenBank/DDBJ databases">
        <title>Characterization of the phylogenetic diversity of five novel species belonging to the genus Bifidobacterium.</title>
        <authorList>
            <person name="Lugli G.A."/>
            <person name="Duranti S."/>
            <person name="Milani C."/>
        </authorList>
    </citation>
    <scope>NUCLEOTIDE SEQUENCE [LARGE SCALE GENOMIC DNA]</scope>
    <source>
        <strain evidence="7 8">2033B</strain>
    </source>
</reference>
<dbReference type="Pfam" id="PF02361">
    <property type="entry name" value="CbiQ"/>
    <property type="match status" value="1"/>
</dbReference>
<proteinExistence type="predicted"/>
<feature type="transmembrane region" description="Helical" evidence="6">
    <location>
        <begin position="109"/>
        <end position="131"/>
    </location>
</feature>
<keyword evidence="3 6" id="KW-0812">Transmembrane</keyword>
<keyword evidence="8" id="KW-1185">Reference proteome</keyword>
<dbReference type="PANTHER" id="PTHR34857">
    <property type="entry name" value="SLL0384 PROTEIN"/>
    <property type="match status" value="1"/>
</dbReference>
<feature type="transmembrane region" description="Helical" evidence="6">
    <location>
        <begin position="51"/>
        <end position="68"/>
    </location>
</feature>
<keyword evidence="4 6" id="KW-1133">Transmembrane helix</keyword>
<dbReference type="EMBL" id="QXGK01000002">
    <property type="protein sequence ID" value="RSX58445.1"/>
    <property type="molecule type" value="Genomic_DNA"/>
</dbReference>
<dbReference type="RefSeq" id="WP_125967596.1">
    <property type="nucleotide sequence ID" value="NZ_QXGK01000002.1"/>
</dbReference>
<dbReference type="GO" id="GO:0005886">
    <property type="term" value="C:plasma membrane"/>
    <property type="evidence" value="ECO:0007669"/>
    <property type="project" value="UniProtKB-ARBA"/>
</dbReference>
<evidence type="ECO:0000256" key="3">
    <source>
        <dbReference type="ARBA" id="ARBA00022692"/>
    </source>
</evidence>
<dbReference type="InterPro" id="IPR051611">
    <property type="entry name" value="ECF_transporter_component"/>
</dbReference>
<dbReference type="CDD" id="cd16914">
    <property type="entry name" value="EcfT"/>
    <property type="match status" value="1"/>
</dbReference>
<dbReference type="InterPro" id="IPR003339">
    <property type="entry name" value="ABC/ECF_trnsptr_transmembrane"/>
</dbReference>
<evidence type="ECO:0000256" key="6">
    <source>
        <dbReference type="SAM" id="Phobius"/>
    </source>
</evidence>
<name>A0A430FWF5_9BIFI</name>
<evidence type="ECO:0000256" key="4">
    <source>
        <dbReference type="ARBA" id="ARBA00022989"/>
    </source>
</evidence>
<organism evidence="7 8">
    <name type="scientific">Bifidobacterium samirii</name>
    <dbReference type="NCBI Taxonomy" id="2306974"/>
    <lineage>
        <taxon>Bacteria</taxon>
        <taxon>Bacillati</taxon>
        <taxon>Actinomycetota</taxon>
        <taxon>Actinomycetes</taxon>
        <taxon>Bifidobacteriales</taxon>
        <taxon>Bifidobacteriaceae</taxon>
        <taxon>Bifidobacterium</taxon>
    </lineage>
</organism>
<evidence type="ECO:0000256" key="5">
    <source>
        <dbReference type="ARBA" id="ARBA00023136"/>
    </source>
</evidence>
<evidence type="ECO:0000256" key="2">
    <source>
        <dbReference type="ARBA" id="ARBA00022475"/>
    </source>
</evidence>
<dbReference type="PANTHER" id="PTHR34857:SF2">
    <property type="entry name" value="SLL0384 PROTEIN"/>
    <property type="match status" value="1"/>
</dbReference>
<dbReference type="Proteomes" id="UP000287470">
    <property type="component" value="Unassembled WGS sequence"/>
</dbReference>
<feature type="transmembrane region" description="Helical" evidence="6">
    <location>
        <begin position="231"/>
        <end position="250"/>
    </location>
</feature>
<protein>
    <submittedName>
        <fullName evidence="7">Cobalt ABC transporter permease</fullName>
    </submittedName>
</protein>
<sequence>MPLPLRLDPRAKLFLLLAANLLLFFHADTRGELVMVGLFLLPVFAAGRWRMGVRLLAVYAVLLALGLWSDAATLDGVGSAGATAAAGATPSPAVTALHALGMVSVGLRMMLPCVITGAYAFATTSVSEFVCAMRRMRVPESVVVPCMVVIRFFPTIAQDYRRIRDAMALRGIAAGRFALLRHPLQSLEYVLVPLLMNATVVSRDLSVAALTKGLGLPGAHTSMTTIRMRTLDWLTMAVVTVPLACIIGGVL</sequence>
<comment type="caution">
    <text evidence="7">The sequence shown here is derived from an EMBL/GenBank/DDBJ whole genome shotgun (WGS) entry which is preliminary data.</text>
</comment>
<comment type="subcellular location">
    <subcellularLocation>
        <location evidence="1">Membrane</location>
        <topology evidence="1">Multi-pass membrane protein</topology>
    </subcellularLocation>
</comment>
<dbReference type="OrthoDB" id="3251998at2"/>
<keyword evidence="2" id="KW-1003">Cell membrane</keyword>
<evidence type="ECO:0000313" key="7">
    <source>
        <dbReference type="EMBL" id="RSX58445.1"/>
    </source>
</evidence>
<dbReference type="AlphaFoldDB" id="A0A430FWF5"/>
<gene>
    <name evidence="7" type="ORF">D2E24_0324</name>
</gene>